<evidence type="ECO:0000313" key="2">
    <source>
        <dbReference type="Proteomes" id="UP000015525"/>
    </source>
</evidence>
<keyword evidence="2" id="KW-1185">Reference proteome</keyword>
<dbReference type="PROSITE" id="PS51318">
    <property type="entry name" value="TAT"/>
    <property type="match status" value="1"/>
</dbReference>
<protein>
    <submittedName>
        <fullName evidence="1">Uncharacterized protein</fullName>
    </submittedName>
</protein>
<proteinExistence type="predicted"/>
<accession>T0GWB9</accession>
<comment type="caution">
    <text evidence="1">The sequence shown here is derived from an EMBL/GenBank/DDBJ whole genome shotgun (WGS) entry which is preliminary data.</text>
</comment>
<dbReference type="InterPro" id="IPR006311">
    <property type="entry name" value="TAT_signal"/>
</dbReference>
<dbReference type="RefSeq" id="WP_021238971.1">
    <property type="nucleotide sequence ID" value="NZ_ATHO01000130.1"/>
</dbReference>
<name>T0GWB9_9SPHN</name>
<dbReference type="AlphaFoldDB" id="T0GWB9"/>
<dbReference type="PATRIC" id="fig|1329909.3.peg.2735"/>
<sequence>MVTRRSFLYSAAAAIAARELGIEPALAGDLPAEQQVKIALYDSRFSAARDFGDEAAAHGLRTFGFANDMSRLWRRTLAPTLRERPQAIAGLTHVGALFCLERMAWDLGMRVMLRIEHFEDQGGNCRHIAAAGIPAAMTGLPDAGGASYGRQAAGFAVASRPAWRDCTHAAPARAAGQTGDPLATWVIAPVRRA</sequence>
<evidence type="ECO:0000313" key="1">
    <source>
        <dbReference type="EMBL" id="EQB04238.1"/>
    </source>
</evidence>
<dbReference type="EMBL" id="ATHO01000130">
    <property type="protein sequence ID" value="EQB04238.1"/>
    <property type="molecule type" value="Genomic_DNA"/>
</dbReference>
<gene>
    <name evidence="1" type="ORF">L288_14260</name>
</gene>
<reference evidence="1 2" key="1">
    <citation type="journal article" date="2013" name="Genome Announc.">
        <title>Draft Genome Sequence of Sphingobium quisquiliarum Strain P25T, a Novel Hexachlorocyclohexane (HCH)-Degrading Bacterium Isolated from an HCH Dumpsite.</title>
        <authorList>
            <person name="Kumar Singh A."/>
            <person name="Sangwan N."/>
            <person name="Sharma A."/>
            <person name="Gupta V."/>
            <person name="Khurana J.P."/>
            <person name="Lal R."/>
        </authorList>
    </citation>
    <scope>NUCLEOTIDE SEQUENCE [LARGE SCALE GENOMIC DNA]</scope>
    <source>
        <strain evidence="1 2">P25</strain>
    </source>
</reference>
<dbReference type="Proteomes" id="UP000015525">
    <property type="component" value="Unassembled WGS sequence"/>
</dbReference>
<organism evidence="1 2">
    <name type="scientific">Sphingobium quisquiliarum P25</name>
    <dbReference type="NCBI Taxonomy" id="1329909"/>
    <lineage>
        <taxon>Bacteria</taxon>
        <taxon>Pseudomonadati</taxon>
        <taxon>Pseudomonadota</taxon>
        <taxon>Alphaproteobacteria</taxon>
        <taxon>Sphingomonadales</taxon>
        <taxon>Sphingomonadaceae</taxon>
        <taxon>Sphingobium</taxon>
    </lineage>
</organism>